<protein>
    <recommendedName>
        <fullName evidence="4">DUF4190 domain-containing protein</fullName>
    </recommendedName>
</protein>
<evidence type="ECO:0000256" key="1">
    <source>
        <dbReference type="SAM" id="Phobius"/>
    </source>
</evidence>
<gene>
    <name evidence="2" type="ORF">SAMN05443667_105270</name>
</gene>
<dbReference type="STRING" id="150146.SAMN05443667_105270"/>
<feature type="transmembrane region" description="Helical" evidence="1">
    <location>
        <begin position="12"/>
        <end position="43"/>
    </location>
</feature>
<keyword evidence="1" id="KW-0472">Membrane</keyword>
<keyword evidence="1" id="KW-1133">Transmembrane helix</keyword>
<dbReference type="EMBL" id="FNRD01000005">
    <property type="protein sequence ID" value="SEA56514.1"/>
    <property type="molecule type" value="Genomic_DNA"/>
</dbReference>
<sequence length="82" mass="9263">MIETQQKTDPFAIISFAAGLGGFVILPIIFVPVGYIAAIVSYYRLKDNKEMKGSTLRIIGGIFTTLNIFWLMYQYKIGFFSN</sequence>
<evidence type="ECO:0000313" key="3">
    <source>
        <dbReference type="Proteomes" id="UP000198951"/>
    </source>
</evidence>
<evidence type="ECO:0008006" key="4">
    <source>
        <dbReference type="Google" id="ProtNLM"/>
    </source>
</evidence>
<keyword evidence="1" id="KW-0812">Transmembrane</keyword>
<dbReference type="Proteomes" id="UP000198951">
    <property type="component" value="Unassembled WGS sequence"/>
</dbReference>
<proteinExistence type="predicted"/>
<dbReference type="RefSeq" id="WP_091088504.1">
    <property type="nucleotide sequence ID" value="NZ_FNRD01000005.1"/>
</dbReference>
<organism evidence="2 3">
    <name type="scientific">Flavobacterium gillisiae</name>
    <dbReference type="NCBI Taxonomy" id="150146"/>
    <lineage>
        <taxon>Bacteria</taxon>
        <taxon>Pseudomonadati</taxon>
        <taxon>Bacteroidota</taxon>
        <taxon>Flavobacteriia</taxon>
        <taxon>Flavobacteriales</taxon>
        <taxon>Flavobacteriaceae</taxon>
        <taxon>Flavobacterium</taxon>
    </lineage>
</organism>
<accession>A0A1H4C7Z9</accession>
<dbReference type="AlphaFoldDB" id="A0A1H4C7Z9"/>
<name>A0A1H4C7Z9_9FLAO</name>
<keyword evidence="3" id="KW-1185">Reference proteome</keyword>
<reference evidence="3" key="1">
    <citation type="submission" date="2016-10" db="EMBL/GenBank/DDBJ databases">
        <authorList>
            <person name="Varghese N."/>
            <person name="Submissions S."/>
        </authorList>
    </citation>
    <scope>NUCLEOTIDE SEQUENCE [LARGE SCALE GENOMIC DNA]</scope>
    <source>
        <strain evidence="3">DSM 22376</strain>
    </source>
</reference>
<dbReference type="OrthoDB" id="9856469at2"/>
<evidence type="ECO:0000313" key="2">
    <source>
        <dbReference type="EMBL" id="SEA56514.1"/>
    </source>
</evidence>
<feature type="transmembrane region" description="Helical" evidence="1">
    <location>
        <begin position="55"/>
        <end position="73"/>
    </location>
</feature>